<accession>A0A917BPJ1</accession>
<keyword evidence="3" id="KW-1185">Reference proteome</keyword>
<dbReference type="Gene3D" id="3.40.630.30">
    <property type="match status" value="1"/>
</dbReference>
<protein>
    <recommendedName>
        <fullName evidence="1">N-acetyltransferase domain-containing protein</fullName>
    </recommendedName>
</protein>
<feature type="domain" description="N-acetyltransferase" evidence="1">
    <location>
        <begin position="42"/>
        <end position="200"/>
    </location>
</feature>
<evidence type="ECO:0000313" key="3">
    <source>
        <dbReference type="Proteomes" id="UP000605670"/>
    </source>
</evidence>
<dbReference type="InterPro" id="IPR000182">
    <property type="entry name" value="GNAT_dom"/>
</dbReference>
<reference evidence="2" key="2">
    <citation type="submission" date="2020-09" db="EMBL/GenBank/DDBJ databases">
        <authorList>
            <person name="Sun Q."/>
            <person name="Zhou Y."/>
        </authorList>
    </citation>
    <scope>NUCLEOTIDE SEQUENCE</scope>
    <source>
        <strain evidence="2">CGMCC 1.12160</strain>
    </source>
</reference>
<organism evidence="2 3">
    <name type="scientific">Ornithinimicrobium tianjinense</name>
    <dbReference type="NCBI Taxonomy" id="1195761"/>
    <lineage>
        <taxon>Bacteria</taxon>
        <taxon>Bacillati</taxon>
        <taxon>Actinomycetota</taxon>
        <taxon>Actinomycetes</taxon>
        <taxon>Micrococcales</taxon>
        <taxon>Ornithinimicrobiaceae</taxon>
        <taxon>Ornithinimicrobium</taxon>
    </lineage>
</organism>
<evidence type="ECO:0000259" key="1">
    <source>
        <dbReference type="PROSITE" id="PS51186"/>
    </source>
</evidence>
<dbReference type="PROSITE" id="PS51186">
    <property type="entry name" value="GNAT"/>
    <property type="match status" value="1"/>
</dbReference>
<reference evidence="2" key="1">
    <citation type="journal article" date="2014" name="Int. J. Syst. Evol. Microbiol.">
        <title>Complete genome sequence of Corynebacterium casei LMG S-19264T (=DSM 44701T), isolated from a smear-ripened cheese.</title>
        <authorList>
            <consortium name="US DOE Joint Genome Institute (JGI-PGF)"/>
            <person name="Walter F."/>
            <person name="Albersmeier A."/>
            <person name="Kalinowski J."/>
            <person name="Ruckert C."/>
        </authorList>
    </citation>
    <scope>NUCLEOTIDE SEQUENCE</scope>
    <source>
        <strain evidence="2">CGMCC 1.12160</strain>
    </source>
</reference>
<dbReference type="AlphaFoldDB" id="A0A917BPJ1"/>
<evidence type="ECO:0000313" key="2">
    <source>
        <dbReference type="EMBL" id="GGF51279.1"/>
    </source>
</evidence>
<gene>
    <name evidence="2" type="ORF">GCM10011366_18870</name>
</gene>
<dbReference type="GO" id="GO:0016747">
    <property type="term" value="F:acyltransferase activity, transferring groups other than amino-acyl groups"/>
    <property type="evidence" value="ECO:0007669"/>
    <property type="project" value="InterPro"/>
</dbReference>
<proteinExistence type="predicted"/>
<sequence length="202" mass="22786">MGGMPILGKSLATWRTAWRQREVMDTYIFPVDGPGPAADPARSLVDATATLLERMRRDYPEDLTQRKYALLVKRLKHPADRTLVILDEAGEPCGYCHLTYGDTENARIGLRVPVSAQQGYFWDDHVFVTHRRRGLHAYSIARRLELLAADGRTEGLTMISRGNTASRASYAAFGAGRTRQHLVLRKVRRTISLPAWIWMPPA</sequence>
<name>A0A917BPJ1_9MICO</name>
<dbReference type="EMBL" id="BMEM01000002">
    <property type="protein sequence ID" value="GGF51279.1"/>
    <property type="molecule type" value="Genomic_DNA"/>
</dbReference>
<dbReference type="SUPFAM" id="SSF55729">
    <property type="entry name" value="Acyl-CoA N-acyltransferases (Nat)"/>
    <property type="match status" value="1"/>
</dbReference>
<dbReference type="InterPro" id="IPR016181">
    <property type="entry name" value="Acyl_CoA_acyltransferase"/>
</dbReference>
<comment type="caution">
    <text evidence="2">The sequence shown here is derived from an EMBL/GenBank/DDBJ whole genome shotgun (WGS) entry which is preliminary data.</text>
</comment>
<dbReference type="Proteomes" id="UP000605670">
    <property type="component" value="Unassembled WGS sequence"/>
</dbReference>